<keyword evidence="6" id="KW-1185">Reference proteome</keyword>
<dbReference type="Pfam" id="PF00571">
    <property type="entry name" value="CBS"/>
    <property type="match status" value="2"/>
</dbReference>
<name>A0ABR2YAV7_9CHLO</name>
<dbReference type="Proteomes" id="UP001491310">
    <property type="component" value="Unassembled WGS sequence"/>
</dbReference>
<feature type="domain" description="CBS" evidence="4">
    <location>
        <begin position="330"/>
        <end position="385"/>
    </location>
</feature>
<evidence type="ECO:0000313" key="6">
    <source>
        <dbReference type="Proteomes" id="UP001491310"/>
    </source>
</evidence>
<keyword evidence="1" id="KW-0677">Repeat</keyword>
<evidence type="ECO:0000259" key="4">
    <source>
        <dbReference type="PROSITE" id="PS51371"/>
    </source>
</evidence>
<accession>A0ABR2YAV7</accession>
<reference evidence="5 6" key="1">
    <citation type="journal article" date="2024" name="Nat. Commun.">
        <title>Phylogenomics reveals the evolutionary origins of lichenization in chlorophyte algae.</title>
        <authorList>
            <person name="Puginier C."/>
            <person name="Libourel C."/>
            <person name="Otte J."/>
            <person name="Skaloud P."/>
            <person name="Haon M."/>
            <person name="Grisel S."/>
            <person name="Petersen M."/>
            <person name="Berrin J.G."/>
            <person name="Delaux P.M."/>
            <person name="Dal Grande F."/>
            <person name="Keller J."/>
        </authorList>
    </citation>
    <scope>NUCLEOTIDE SEQUENCE [LARGE SCALE GENOMIC DNA]</scope>
    <source>
        <strain evidence="5 6">SAG 216-7</strain>
    </source>
</reference>
<dbReference type="SMART" id="SM00116">
    <property type="entry name" value="CBS"/>
    <property type="match status" value="3"/>
</dbReference>
<dbReference type="InterPro" id="IPR000644">
    <property type="entry name" value="CBS_dom"/>
</dbReference>
<dbReference type="PANTHER" id="PTHR13780">
    <property type="entry name" value="AMP-ACTIVATED PROTEIN KINASE, GAMMA REGULATORY SUBUNIT"/>
    <property type="match status" value="1"/>
</dbReference>
<evidence type="ECO:0000256" key="2">
    <source>
        <dbReference type="ARBA" id="ARBA00023122"/>
    </source>
</evidence>
<dbReference type="SUPFAM" id="SSF54631">
    <property type="entry name" value="CBS-domain pair"/>
    <property type="match status" value="2"/>
</dbReference>
<dbReference type="Gene3D" id="3.10.580.10">
    <property type="entry name" value="CBS-domain"/>
    <property type="match status" value="2"/>
</dbReference>
<dbReference type="CDD" id="cd02205">
    <property type="entry name" value="CBS_pair_SF"/>
    <property type="match status" value="1"/>
</dbReference>
<keyword evidence="2 3" id="KW-0129">CBS domain</keyword>
<dbReference type="EMBL" id="JALJOT010000018">
    <property type="protein sequence ID" value="KAK9901266.1"/>
    <property type="molecule type" value="Genomic_DNA"/>
</dbReference>
<sequence>MGDKEFDSELRKLTTGTKLSTLLRERPLVVLKQETTVELALQTLAGRKILSAPVVGPPEGVDPSTFTTNTAGQDVVCFVDIRDILVSFLKELDDDIVHKAKMLKRMQVLEEKGTDFATRPLRSLPVIGGDGTFFQNRAAAMTLHELIHDAFLYSQETKAIFGGSATHRVVHRVALFDKESKITHIISQSDIASFLYEHRQLLGGLGHKTAKELGWANLPVITVRPDTAAIEALTLMADKGIAGVGVVSEEGALIGNFSFSDLRAMCAEHFSSMALPVAEFLALEHGTEYWGAAAGVKQTSEEPVSPVSPAARFAANGELRQRLPSVGHKVGQALVLATPNDTFAQILEKLVTRHLHRLYVVDEMTRPVGIVTLTDILRKVMQQSR</sequence>
<evidence type="ECO:0000313" key="5">
    <source>
        <dbReference type="EMBL" id="KAK9901266.1"/>
    </source>
</evidence>
<dbReference type="PANTHER" id="PTHR13780:SF128">
    <property type="entry name" value="CBS DOMAIN-CONTAINING PROTEIN"/>
    <property type="match status" value="1"/>
</dbReference>
<proteinExistence type="predicted"/>
<gene>
    <name evidence="5" type="ORF">WJX75_003216</name>
</gene>
<organism evidence="5 6">
    <name type="scientific">Coccomyxa subellipsoidea</name>
    <dbReference type="NCBI Taxonomy" id="248742"/>
    <lineage>
        <taxon>Eukaryota</taxon>
        <taxon>Viridiplantae</taxon>
        <taxon>Chlorophyta</taxon>
        <taxon>core chlorophytes</taxon>
        <taxon>Trebouxiophyceae</taxon>
        <taxon>Trebouxiophyceae incertae sedis</taxon>
        <taxon>Coccomyxaceae</taxon>
        <taxon>Coccomyxa</taxon>
    </lineage>
</organism>
<comment type="caution">
    <text evidence="5">The sequence shown here is derived from an EMBL/GenBank/DDBJ whole genome shotgun (WGS) entry which is preliminary data.</text>
</comment>
<dbReference type="InterPro" id="IPR046342">
    <property type="entry name" value="CBS_dom_sf"/>
</dbReference>
<evidence type="ECO:0000256" key="3">
    <source>
        <dbReference type="PROSITE-ProRule" id="PRU00703"/>
    </source>
</evidence>
<dbReference type="InterPro" id="IPR050511">
    <property type="entry name" value="AMPK_gamma/SDS23_families"/>
</dbReference>
<feature type="domain" description="CBS" evidence="4">
    <location>
        <begin position="216"/>
        <end position="272"/>
    </location>
</feature>
<evidence type="ECO:0000256" key="1">
    <source>
        <dbReference type="ARBA" id="ARBA00022737"/>
    </source>
</evidence>
<dbReference type="PROSITE" id="PS51371">
    <property type="entry name" value="CBS"/>
    <property type="match status" value="2"/>
</dbReference>
<protein>
    <recommendedName>
        <fullName evidence="4">CBS domain-containing protein</fullName>
    </recommendedName>
</protein>